<sequence>MSSRRTGGQPSRSKSTAPRKNRPTPRPPPPPSPQQQPPKKAYSNFPPLTKRKTAASSKAPQRSHLTALLITY</sequence>
<proteinExistence type="predicted"/>
<feature type="compositionally biased region" description="Pro residues" evidence="1">
    <location>
        <begin position="24"/>
        <end position="36"/>
    </location>
</feature>
<evidence type="ECO:0000256" key="1">
    <source>
        <dbReference type="SAM" id="MobiDB-lite"/>
    </source>
</evidence>
<accession>A0A232F819</accession>
<reference evidence="2 3" key="1">
    <citation type="journal article" date="2017" name="Curr. Biol.">
        <title>The Evolution of Venom by Co-option of Single-Copy Genes.</title>
        <authorList>
            <person name="Martinson E.O."/>
            <person name="Mrinalini"/>
            <person name="Kelkar Y.D."/>
            <person name="Chang C.H."/>
            <person name="Werren J.H."/>
        </authorList>
    </citation>
    <scope>NUCLEOTIDE SEQUENCE [LARGE SCALE GENOMIC DNA]</scope>
    <source>
        <strain evidence="2 3">Alberta</strain>
        <tissue evidence="2">Whole body</tissue>
    </source>
</reference>
<keyword evidence="3" id="KW-1185">Reference proteome</keyword>
<feature type="region of interest" description="Disordered" evidence="1">
    <location>
        <begin position="1"/>
        <end position="72"/>
    </location>
</feature>
<dbReference type="AlphaFoldDB" id="A0A232F819"/>
<evidence type="ECO:0000313" key="2">
    <source>
        <dbReference type="EMBL" id="OXU26742.1"/>
    </source>
</evidence>
<protein>
    <submittedName>
        <fullName evidence="2">Uncharacterized protein</fullName>
    </submittedName>
</protein>
<name>A0A232F819_9HYME</name>
<dbReference type="Proteomes" id="UP000215335">
    <property type="component" value="Unassembled WGS sequence"/>
</dbReference>
<evidence type="ECO:0000313" key="3">
    <source>
        <dbReference type="Proteomes" id="UP000215335"/>
    </source>
</evidence>
<feature type="compositionally biased region" description="Polar residues" evidence="1">
    <location>
        <begin position="1"/>
        <end position="16"/>
    </location>
</feature>
<organism evidence="2 3">
    <name type="scientific">Trichomalopsis sarcophagae</name>
    <dbReference type="NCBI Taxonomy" id="543379"/>
    <lineage>
        <taxon>Eukaryota</taxon>
        <taxon>Metazoa</taxon>
        <taxon>Ecdysozoa</taxon>
        <taxon>Arthropoda</taxon>
        <taxon>Hexapoda</taxon>
        <taxon>Insecta</taxon>
        <taxon>Pterygota</taxon>
        <taxon>Neoptera</taxon>
        <taxon>Endopterygota</taxon>
        <taxon>Hymenoptera</taxon>
        <taxon>Apocrita</taxon>
        <taxon>Proctotrupomorpha</taxon>
        <taxon>Chalcidoidea</taxon>
        <taxon>Pteromalidae</taxon>
        <taxon>Pteromalinae</taxon>
        <taxon>Trichomalopsis</taxon>
    </lineage>
</organism>
<feature type="compositionally biased region" description="Polar residues" evidence="1">
    <location>
        <begin position="54"/>
        <end position="64"/>
    </location>
</feature>
<comment type="caution">
    <text evidence="2">The sequence shown here is derived from an EMBL/GenBank/DDBJ whole genome shotgun (WGS) entry which is preliminary data.</text>
</comment>
<dbReference type="EMBL" id="NNAY01000741">
    <property type="protein sequence ID" value="OXU26742.1"/>
    <property type="molecule type" value="Genomic_DNA"/>
</dbReference>
<gene>
    <name evidence="2" type="ORF">TSAR_010366</name>
</gene>